<keyword evidence="3" id="KW-1185">Reference proteome</keyword>
<protein>
    <submittedName>
        <fullName evidence="2">Uncharacterized protein</fullName>
    </submittedName>
</protein>
<name>A0AAV7UK13_PLEWA</name>
<feature type="compositionally biased region" description="Basic and acidic residues" evidence="1">
    <location>
        <begin position="78"/>
        <end position="90"/>
    </location>
</feature>
<evidence type="ECO:0000313" key="2">
    <source>
        <dbReference type="EMBL" id="KAJ1188961.1"/>
    </source>
</evidence>
<gene>
    <name evidence="2" type="ORF">NDU88_005717</name>
</gene>
<reference evidence="2" key="1">
    <citation type="journal article" date="2022" name="bioRxiv">
        <title>Sequencing and chromosome-scale assembly of the giantPleurodeles waltlgenome.</title>
        <authorList>
            <person name="Brown T."/>
            <person name="Elewa A."/>
            <person name="Iarovenko S."/>
            <person name="Subramanian E."/>
            <person name="Araus A.J."/>
            <person name="Petzold A."/>
            <person name="Susuki M."/>
            <person name="Suzuki K.-i.T."/>
            <person name="Hayashi T."/>
            <person name="Toyoda A."/>
            <person name="Oliveira C."/>
            <person name="Osipova E."/>
            <person name="Leigh N.D."/>
            <person name="Simon A."/>
            <person name="Yun M.H."/>
        </authorList>
    </citation>
    <scope>NUCLEOTIDE SEQUENCE</scope>
    <source>
        <strain evidence="2">20211129_DDA</strain>
        <tissue evidence="2">Liver</tissue>
    </source>
</reference>
<proteinExistence type="predicted"/>
<comment type="caution">
    <text evidence="2">The sequence shown here is derived from an EMBL/GenBank/DDBJ whole genome shotgun (WGS) entry which is preliminary data.</text>
</comment>
<dbReference type="AlphaFoldDB" id="A0AAV7UK13"/>
<accession>A0AAV7UK13</accession>
<organism evidence="2 3">
    <name type="scientific">Pleurodeles waltl</name>
    <name type="common">Iberian ribbed newt</name>
    <dbReference type="NCBI Taxonomy" id="8319"/>
    <lineage>
        <taxon>Eukaryota</taxon>
        <taxon>Metazoa</taxon>
        <taxon>Chordata</taxon>
        <taxon>Craniata</taxon>
        <taxon>Vertebrata</taxon>
        <taxon>Euteleostomi</taxon>
        <taxon>Amphibia</taxon>
        <taxon>Batrachia</taxon>
        <taxon>Caudata</taxon>
        <taxon>Salamandroidea</taxon>
        <taxon>Salamandridae</taxon>
        <taxon>Pleurodelinae</taxon>
        <taxon>Pleurodeles</taxon>
    </lineage>
</organism>
<sequence>MKAEKEEAGKEENEATGEQAVSITKEQEENATEEGKGDGIQEQEENAAGKLEENRQAGEWKNEAVEEGPGGDYGRTSPTEEQRGSKKYDPEPSLVPEDMWPSQVRA</sequence>
<feature type="compositionally biased region" description="Basic and acidic residues" evidence="1">
    <location>
        <begin position="25"/>
        <end position="39"/>
    </location>
</feature>
<evidence type="ECO:0000313" key="3">
    <source>
        <dbReference type="Proteomes" id="UP001066276"/>
    </source>
</evidence>
<feature type="compositionally biased region" description="Basic and acidic residues" evidence="1">
    <location>
        <begin position="1"/>
        <end position="13"/>
    </location>
</feature>
<feature type="region of interest" description="Disordered" evidence="1">
    <location>
        <begin position="1"/>
        <end position="106"/>
    </location>
</feature>
<dbReference type="EMBL" id="JANPWB010000005">
    <property type="protein sequence ID" value="KAJ1188961.1"/>
    <property type="molecule type" value="Genomic_DNA"/>
</dbReference>
<feature type="compositionally biased region" description="Basic and acidic residues" evidence="1">
    <location>
        <begin position="50"/>
        <end position="64"/>
    </location>
</feature>
<dbReference type="Proteomes" id="UP001066276">
    <property type="component" value="Chromosome 3_1"/>
</dbReference>
<evidence type="ECO:0000256" key="1">
    <source>
        <dbReference type="SAM" id="MobiDB-lite"/>
    </source>
</evidence>